<dbReference type="KEGG" id="cts:Ctha_0207"/>
<dbReference type="HOGENOM" id="CLU_392659_0_0_10"/>
<dbReference type="InterPro" id="IPR006665">
    <property type="entry name" value="OmpA-like"/>
</dbReference>
<evidence type="ECO:0000313" key="4">
    <source>
        <dbReference type="Proteomes" id="UP000001208"/>
    </source>
</evidence>
<dbReference type="InterPro" id="IPR036737">
    <property type="entry name" value="OmpA-like_sf"/>
</dbReference>
<dbReference type="Pfam" id="PF04773">
    <property type="entry name" value="FecR"/>
    <property type="match status" value="1"/>
</dbReference>
<dbReference type="Proteomes" id="UP000001208">
    <property type="component" value="Chromosome"/>
</dbReference>
<protein>
    <submittedName>
        <fullName evidence="3">OmpA/MotB domain protein</fullName>
    </submittedName>
</protein>
<evidence type="ECO:0000259" key="2">
    <source>
        <dbReference type="PROSITE" id="PS51123"/>
    </source>
</evidence>
<dbReference type="AlphaFoldDB" id="B3QTD2"/>
<dbReference type="PROSITE" id="PS51123">
    <property type="entry name" value="OMPA_2"/>
    <property type="match status" value="1"/>
</dbReference>
<proteinExistence type="predicted"/>
<accession>B3QTD2</accession>
<dbReference type="OrthoDB" id="9782229at2"/>
<dbReference type="eggNOG" id="COG2885">
    <property type="taxonomic scope" value="Bacteria"/>
</dbReference>
<dbReference type="InterPro" id="IPR006860">
    <property type="entry name" value="FecR"/>
</dbReference>
<dbReference type="EMBL" id="CP001100">
    <property type="protein sequence ID" value="ACF12678.1"/>
    <property type="molecule type" value="Genomic_DNA"/>
</dbReference>
<name>B3QTD2_CHLT3</name>
<evidence type="ECO:0000313" key="3">
    <source>
        <dbReference type="EMBL" id="ACF12678.1"/>
    </source>
</evidence>
<dbReference type="PANTHER" id="PTHR30329:SF21">
    <property type="entry name" value="LIPOPROTEIN YIAD-RELATED"/>
    <property type="match status" value="1"/>
</dbReference>
<reference evidence="3 4" key="1">
    <citation type="submission" date="2008-06" db="EMBL/GenBank/DDBJ databases">
        <title>Complete sequence of Chloroherpeton thalassium ATCC 35110.</title>
        <authorList>
            <consortium name="US DOE Joint Genome Institute"/>
            <person name="Lucas S."/>
            <person name="Copeland A."/>
            <person name="Lapidus A."/>
            <person name="Glavina del Rio T."/>
            <person name="Dalin E."/>
            <person name="Tice H."/>
            <person name="Bruce D."/>
            <person name="Goodwin L."/>
            <person name="Pitluck S."/>
            <person name="Schmutz J."/>
            <person name="Larimer F."/>
            <person name="Land M."/>
            <person name="Hauser L."/>
            <person name="Kyrpides N."/>
            <person name="Mikhailova N."/>
            <person name="Liu Z."/>
            <person name="Li T."/>
            <person name="Zhao F."/>
            <person name="Overmann J."/>
            <person name="Bryant D.A."/>
            <person name="Richardson P."/>
        </authorList>
    </citation>
    <scope>NUCLEOTIDE SEQUENCE [LARGE SCALE GENOMIC DNA]</scope>
    <source>
        <strain evidence="4">ATCC 35110 / GB-78</strain>
    </source>
</reference>
<dbReference type="InterPro" id="IPR050330">
    <property type="entry name" value="Bact_OuterMem_StrucFunc"/>
</dbReference>
<feature type="domain" description="OmpA-like" evidence="2">
    <location>
        <begin position="43"/>
        <end position="161"/>
    </location>
</feature>
<gene>
    <name evidence="3" type="ordered locus">Ctha_0207</name>
</gene>
<dbReference type="Gene3D" id="2.60.40.10">
    <property type="entry name" value="Immunoglobulins"/>
    <property type="match status" value="2"/>
</dbReference>
<keyword evidence="4" id="KW-1185">Reference proteome</keyword>
<dbReference type="Gene3D" id="3.30.1330.60">
    <property type="entry name" value="OmpA-like domain"/>
    <property type="match status" value="1"/>
</dbReference>
<sequence>MKAQLRTNVLKEKCFFKHCLCFALFLVSILGFQSTVIAQSYELSPGNIWIINDDVFYPGTATINKSTQAAVDRLGLYVAARPDLKILIQGNWSNEGNTVREKLYSEERALAIQRFLIYTHNIDPSRIQTVGYGSARPLTVEKTAADKARNRAVTIVGLTKLSDKPLTKNGYAANCTAYLALLEGNVQTKAPWDVQFVNGRYQQQLFEGHKLNVYNDSRAAIRFVDGSLISMGENARVVFNGGLDFGEEPNMEIDRGKIHIELRPMSTRKDFEISFPDGKLIFYGERALLNVINGEKAKSVSLSVFEGNAKVIYKGREYFLQEGEGFQVQDHEQDTLKKSKLPKTPALILPLDNQTVYKGKTKFSWTTNAKLNLLQISKKPDFRNYVYEEVVAGQNKTVTLEKGTYFWRVSSLTGEGLPGSPSAARRILVSEEYVTMSLIDKKAKTVFEEGEKATLITNVPKDTVVHEQLFSVMGIVDPGSNVFINNTLLENVSPKGVFSQKLRLIKGQNELSVDTRAQNGLQNQVSAKIYYQPIDKIRCALTLSPVIPVTTSNYSLGLGGKFIVSYMLANEFYCKMTAGYNAYLVEAVANGFTNTNRKQVNSSIITEIGGIYEFFPHSTTIPYLEMNTGLFWLNRSAKVLSETRKSVYFSPGIGAGVIFVTEGQNIGLGGYYRLIFQGSDLIDKTAEGQFAGLLEIQLTFWF</sequence>
<dbReference type="CDD" id="cd07185">
    <property type="entry name" value="OmpA_C-like"/>
    <property type="match status" value="1"/>
</dbReference>
<dbReference type="SUPFAM" id="SSF103088">
    <property type="entry name" value="OmpA-like"/>
    <property type="match status" value="1"/>
</dbReference>
<dbReference type="GO" id="GO:0016020">
    <property type="term" value="C:membrane"/>
    <property type="evidence" value="ECO:0007669"/>
    <property type="project" value="UniProtKB-UniRule"/>
</dbReference>
<keyword evidence="1" id="KW-0472">Membrane</keyword>
<dbReference type="STRING" id="517418.Ctha_0207"/>
<organism evidence="3 4">
    <name type="scientific">Chloroherpeton thalassium (strain ATCC 35110 / GB-78)</name>
    <dbReference type="NCBI Taxonomy" id="517418"/>
    <lineage>
        <taxon>Bacteria</taxon>
        <taxon>Pseudomonadati</taxon>
        <taxon>Chlorobiota</taxon>
        <taxon>Chlorobiia</taxon>
        <taxon>Chlorobiales</taxon>
        <taxon>Chloroherpetonaceae</taxon>
        <taxon>Chloroherpeton</taxon>
    </lineage>
</organism>
<dbReference type="PANTHER" id="PTHR30329">
    <property type="entry name" value="STATOR ELEMENT OF FLAGELLAR MOTOR COMPLEX"/>
    <property type="match status" value="1"/>
</dbReference>
<dbReference type="InterPro" id="IPR013783">
    <property type="entry name" value="Ig-like_fold"/>
</dbReference>
<dbReference type="RefSeq" id="WP_012498762.1">
    <property type="nucleotide sequence ID" value="NC_011026.1"/>
</dbReference>
<evidence type="ECO:0000256" key="1">
    <source>
        <dbReference type="PROSITE-ProRule" id="PRU00473"/>
    </source>
</evidence>
<dbReference type="Pfam" id="PF00691">
    <property type="entry name" value="OmpA"/>
    <property type="match status" value="1"/>
</dbReference>